<dbReference type="GO" id="GO:0015846">
    <property type="term" value="P:polyamine transport"/>
    <property type="evidence" value="ECO:0007669"/>
    <property type="project" value="InterPro"/>
</dbReference>
<dbReference type="AlphaFoldDB" id="A0A0A1YQ15"/>
<evidence type="ECO:0000256" key="3">
    <source>
        <dbReference type="ARBA" id="ARBA00022729"/>
    </source>
</evidence>
<evidence type="ECO:0008006" key="9">
    <source>
        <dbReference type="Google" id="ProtNLM"/>
    </source>
</evidence>
<dbReference type="CDD" id="cd13590">
    <property type="entry name" value="PBP2_PotD_PotF_like"/>
    <property type="match status" value="1"/>
</dbReference>
<dbReference type="GO" id="GO:0019808">
    <property type="term" value="F:polyamine binding"/>
    <property type="evidence" value="ECO:0007669"/>
    <property type="project" value="InterPro"/>
</dbReference>
<feature type="chain" id="PRO_5001984929" description="Spermidine/putrescine ABC transporter substrate-binding protein" evidence="6">
    <location>
        <begin position="27"/>
        <end position="351"/>
    </location>
</feature>
<keyword evidence="8" id="KW-1185">Reference proteome</keyword>
<feature type="signal peptide" evidence="6">
    <location>
        <begin position="1"/>
        <end position="26"/>
    </location>
</feature>
<dbReference type="OrthoDB" id="9769319at2"/>
<dbReference type="PIRSF" id="PIRSF019574">
    <property type="entry name" value="Periplasmic_polyamine_BP"/>
    <property type="match status" value="1"/>
</dbReference>
<dbReference type="eggNOG" id="COG0687">
    <property type="taxonomic scope" value="Bacteria"/>
</dbReference>
<dbReference type="PRINTS" id="PR00909">
    <property type="entry name" value="SPERMDNBNDNG"/>
</dbReference>
<keyword evidence="3 6" id="KW-0732">Signal</keyword>
<evidence type="ECO:0000256" key="5">
    <source>
        <dbReference type="PIRSR" id="PIRSR019574-1"/>
    </source>
</evidence>
<evidence type="ECO:0000256" key="4">
    <source>
        <dbReference type="ARBA" id="ARBA00022764"/>
    </source>
</evidence>
<dbReference type="STRING" id="1395571.TMS3_0104715"/>
<accession>A0A0A1YQ15</accession>
<dbReference type="Proteomes" id="UP000030063">
    <property type="component" value="Unassembled WGS sequence"/>
</dbReference>
<protein>
    <recommendedName>
        <fullName evidence="9">Spermidine/putrescine ABC transporter substrate-binding protein</fullName>
    </recommendedName>
</protein>
<evidence type="ECO:0000313" key="7">
    <source>
        <dbReference type="EMBL" id="KFX71236.1"/>
    </source>
</evidence>
<proteinExistence type="predicted"/>
<feature type="binding site" evidence="5">
    <location>
        <begin position="170"/>
        <end position="173"/>
    </location>
    <ligand>
        <name>spermidine</name>
        <dbReference type="ChEBI" id="CHEBI:57834"/>
    </ligand>
</feature>
<dbReference type="SUPFAM" id="SSF53850">
    <property type="entry name" value="Periplasmic binding protein-like II"/>
    <property type="match status" value="1"/>
</dbReference>
<dbReference type="PANTHER" id="PTHR30222">
    <property type="entry name" value="SPERMIDINE/PUTRESCINE-BINDING PERIPLASMIC PROTEIN"/>
    <property type="match status" value="1"/>
</dbReference>
<reference evidence="7 8" key="1">
    <citation type="journal article" date="2014" name="Genome Announc.">
        <title>Draft Genome Sequence of Petroleum Oil-Degrading Marine Bacterium Pseudomonas taeanensis Strain MS-3, Isolated from a Crude Oil-Contaminated Seashore.</title>
        <authorList>
            <person name="Lee S.Y."/>
            <person name="Kim S.H."/>
            <person name="Lee D.G."/>
            <person name="Shin S."/>
            <person name="Yun S.H."/>
            <person name="Choi C.W."/>
            <person name="Chung Y.H."/>
            <person name="Choi J.S."/>
            <person name="Kahng H.Y."/>
            <person name="Kim S.I."/>
        </authorList>
    </citation>
    <scope>NUCLEOTIDE SEQUENCE [LARGE SCALE GENOMIC DNA]</scope>
    <source>
        <strain evidence="7 8">MS-3</strain>
    </source>
</reference>
<organism evidence="7 8">
    <name type="scientific">Pseudomonas taeanensis MS-3</name>
    <dbReference type="NCBI Taxonomy" id="1395571"/>
    <lineage>
        <taxon>Bacteria</taxon>
        <taxon>Pseudomonadati</taxon>
        <taxon>Pseudomonadota</taxon>
        <taxon>Gammaproteobacteria</taxon>
        <taxon>Pseudomonadales</taxon>
        <taxon>Pseudomonadaceae</taxon>
        <taxon>Pseudomonas</taxon>
    </lineage>
</organism>
<evidence type="ECO:0000256" key="2">
    <source>
        <dbReference type="ARBA" id="ARBA00022448"/>
    </source>
</evidence>
<dbReference type="PANTHER" id="PTHR30222:SF17">
    <property type="entry name" value="SPERMIDINE_PUTRESCINE-BINDING PERIPLASMIC PROTEIN"/>
    <property type="match status" value="1"/>
</dbReference>
<dbReference type="InterPro" id="IPR006059">
    <property type="entry name" value="SBP"/>
</dbReference>
<evidence type="ECO:0000313" key="8">
    <source>
        <dbReference type="Proteomes" id="UP000030063"/>
    </source>
</evidence>
<evidence type="ECO:0000256" key="6">
    <source>
        <dbReference type="SAM" id="SignalP"/>
    </source>
</evidence>
<sequence length="351" mass="39455">MPKSLLRLLSLATALLLLNLPLASLAAERQLVILNWTDYLDPALIEKFEQRYDAKVVLSYYSSDDNRTQKLMENDASGYDLILVAGFDLKLYAKRRWIAPLDYTRLPNVQHTAPELKNVFGAADVYGAPYTWGTVGIAYRSDLVQTPITSWLQLFRPQPELQGKIAMIEDARELIGMGLKALNYSANSSDPDQLRAAEALLLEQKPYVRTYDYIALDETSPLLSGDIVAALLYSGDALMLKEHNENLRYVVPQEGGAIWIDYFALARQAQQPDLAYAFLDFINEPEHAAQQAQFIHYATPNRAAEALLPAEFLSDPIIYPDQAGLKSSEFYTPQPAKAQRLRNAINARVLR</sequence>
<dbReference type="Pfam" id="PF13416">
    <property type="entry name" value="SBP_bac_8"/>
    <property type="match status" value="1"/>
</dbReference>
<dbReference type="GO" id="GO:0042597">
    <property type="term" value="C:periplasmic space"/>
    <property type="evidence" value="ECO:0007669"/>
    <property type="project" value="UniProtKB-SubCell"/>
</dbReference>
<gene>
    <name evidence="7" type="ORF">TMS3_0104715</name>
</gene>
<comment type="subcellular location">
    <subcellularLocation>
        <location evidence="1">Periplasm</location>
    </subcellularLocation>
</comment>
<dbReference type="InterPro" id="IPR001188">
    <property type="entry name" value="Sperm_putr-bd"/>
</dbReference>
<dbReference type="EMBL" id="AWSQ01000001">
    <property type="protein sequence ID" value="KFX71236.1"/>
    <property type="molecule type" value="Genomic_DNA"/>
</dbReference>
<keyword evidence="4" id="KW-0574">Periplasm</keyword>
<comment type="caution">
    <text evidence="7">The sequence shown here is derived from an EMBL/GenBank/DDBJ whole genome shotgun (WGS) entry which is preliminary data.</text>
</comment>
<name>A0A0A1YQ15_9PSED</name>
<keyword evidence="2" id="KW-0813">Transport</keyword>
<dbReference type="Gene3D" id="3.40.190.10">
    <property type="entry name" value="Periplasmic binding protein-like II"/>
    <property type="match status" value="2"/>
</dbReference>
<dbReference type="RefSeq" id="WP_025164074.1">
    <property type="nucleotide sequence ID" value="NZ_AWSQ01000001.1"/>
</dbReference>
<evidence type="ECO:0000256" key="1">
    <source>
        <dbReference type="ARBA" id="ARBA00004418"/>
    </source>
</evidence>